<dbReference type="Proteomes" id="UP001519924">
    <property type="component" value="Unassembled WGS sequence"/>
</dbReference>
<dbReference type="InterPro" id="IPR003615">
    <property type="entry name" value="HNH_nuc"/>
</dbReference>
<evidence type="ECO:0000313" key="3">
    <source>
        <dbReference type="Proteomes" id="UP001519924"/>
    </source>
</evidence>
<accession>A0ABS7F5M4</accession>
<keyword evidence="2" id="KW-0540">Nuclease</keyword>
<sequence length="262" mass="28588">MIEAPQGFVVAEECRKAAWQNGYRRALGQQDGWARYGSTTARGDIHLAAEGAGGPWYLALDHVGVIAELGLPPADMPGPGRARFAFAKLGELYRVLPRVYALAVSLPDAPLQTFLDKTRNLPRTTEAERLVLQRVGQDIFREGLMAYWGGRCPLTGITEPALLRASHIKPWARCESDAERLDVHNGLLLSALWDAAFDTGLVTFEDDGTPRFASGLSAEARAALRWSAPLRLTAQHRAQLAWHRENAFDVEAKAPGLPSPGA</sequence>
<proteinExistence type="predicted"/>
<dbReference type="RefSeq" id="WP_220118698.1">
    <property type="nucleotide sequence ID" value="NZ_JAHZUY010000059.1"/>
</dbReference>
<evidence type="ECO:0000259" key="1">
    <source>
        <dbReference type="Pfam" id="PF13391"/>
    </source>
</evidence>
<dbReference type="EMBL" id="JAHZUY010000059">
    <property type="protein sequence ID" value="MBW8270917.1"/>
    <property type="molecule type" value="Genomic_DNA"/>
</dbReference>
<evidence type="ECO:0000313" key="2">
    <source>
        <dbReference type="EMBL" id="MBW8270917.1"/>
    </source>
</evidence>
<protein>
    <submittedName>
        <fullName evidence="2">HNH endonuclease</fullName>
    </submittedName>
</protein>
<feature type="domain" description="HNH nuclease" evidence="1">
    <location>
        <begin position="152"/>
        <end position="205"/>
    </location>
</feature>
<organism evidence="2 3">
    <name type="scientific">Caldovatus aquaticus</name>
    <dbReference type="NCBI Taxonomy" id="2865671"/>
    <lineage>
        <taxon>Bacteria</taxon>
        <taxon>Pseudomonadati</taxon>
        <taxon>Pseudomonadota</taxon>
        <taxon>Alphaproteobacteria</taxon>
        <taxon>Acetobacterales</taxon>
        <taxon>Roseomonadaceae</taxon>
        <taxon>Caldovatus</taxon>
    </lineage>
</organism>
<keyword evidence="2" id="KW-0255">Endonuclease</keyword>
<comment type="caution">
    <text evidence="2">The sequence shown here is derived from an EMBL/GenBank/DDBJ whole genome shotgun (WGS) entry which is preliminary data.</text>
</comment>
<keyword evidence="3" id="KW-1185">Reference proteome</keyword>
<dbReference type="GO" id="GO:0004519">
    <property type="term" value="F:endonuclease activity"/>
    <property type="evidence" value="ECO:0007669"/>
    <property type="project" value="UniProtKB-KW"/>
</dbReference>
<keyword evidence="2" id="KW-0378">Hydrolase</keyword>
<name>A0ABS7F5M4_9PROT</name>
<reference evidence="2 3" key="1">
    <citation type="submission" date="2021-08" db="EMBL/GenBank/DDBJ databases">
        <title>Caldovatus sediminis gen. nov., sp. nov., a moderately thermophilic bacterium isolated from a hot spring.</title>
        <authorList>
            <person name="Hu C.-J."/>
            <person name="Li W.-J."/>
            <person name="Xian W.-D."/>
        </authorList>
    </citation>
    <scope>NUCLEOTIDE SEQUENCE [LARGE SCALE GENOMIC DNA]</scope>
    <source>
        <strain evidence="2 3">SYSU G05006</strain>
    </source>
</reference>
<gene>
    <name evidence="2" type="ORF">K1J50_15645</name>
</gene>
<dbReference type="Pfam" id="PF13391">
    <property type="entry name" value="HNH_2"/>
    <property type="match status" value="1"/>
</dbReference>